<dbReference type="PANTHER" id="PTHR37832:SF1">
    <property type="entry name" value="STRESS-RESPONSE A_B BARREL DOMAIN-CONTAINING PROTEIN"/>
    <property type="match status" value="1"/>
</dbReference>
<evidence type="ECO:0000313" key="3">
    <source>
        <dbReference type="Proteomes" id="UP000488936"/>
    </source>
</evidence>
<gene>
    <name evidence="2" type="ORF">GJV77_03565</name>
</gene>
<name>A0A7K1GJD5_9FLAO</name>
<evidence type="ECO:0000259" key="1">
    <source>
        <dbReference type="PROSITE" id="PS51502"/>
    </source>
</evidence>
<dbReference type="Gene3D" id="3.30.70.100">
    <property type="match status" value="1"/>
</dbReference>
<reference evidence="2 3" key="1">
    <citation type="journal article" date="2006" name="Int. J. Syst. Evol. Microbiol.">
        <title>Myroides pelagicus sp. nov., isolated from seawater in Thailand.</title>
        <authorList>
            <person name="Yoon J."/>
            <person name="Maneerat S."/>
            <person name="Kawai F."/>
            <person name="Yokota A."/>
        </authorList>
    </citation>
    <scope>NUCLEOTIDE SEQUENCE [LARGE SCALE GENOMIC DNA]</scope>
    <source>
        <strain evidence="2 3">SM1T</strain>
    </source>
</reference>
<dbReference type="PROSITE" id="PS51502">
    <property type="entry name" value="S_R_A_B_BARREL"/>
    <property type="match status" value="1"/>
</dbReference>
<accession>A0A7K1GJD5</accession>
<dbReference type="RefSeq" id="WP_155034978.1">
    <property type="nucleotide sequence ID" value="NZ_JAYMMG010000003.1"/>
</dbReference>
<evidence type="ECO:0000313" key="2">
    <source>
        <dbReference type="EMBL" id="MTH28995.1"/>
    </source>
</evidence>
<protein>
    <submittedName>
        <fullName evidence="2">Dabb family protein</fullName>
    </submittedName>
</protein>
<dbReference type="InterPro" id="IPR013097">
    <property type="entry name" value="Dabb"/>
</dbReference>
<comment type="caution">
    <text evidence="2">The sequence shown here is derived from an EMBL/GenBank/DDBJ whole genome shotgun (WGS) entry which is preliminary data.</text>
</comment>
<dbReference type="OrthoDB" id="9808130at2"/>
<sequence>MITHIVLWKLKEENKDQHAMEMKKQLLALKGKIKELIGIQVMFNMEGTDISNFDVMLHTTFASLEDLAIYAAHPEHQKVVSYIKEVVIQRIAIDY</sequence>
<feature type="domain" description="Stress-response A/B barrel" evidence="1">
    <location>
        <begin position="2"/>
        <end position="95"/>
    </location>
</feature>
<proteinExistence type="predicted"/>
<keyword evidence="3" id="KW-1185">Reference proteome</keyword>
<dbReference type="Proteomes" id="UP000488936">
    <property type="component" value="Unassembled WGS sequence"/>
</dbReference>
<dbReference type="EMBL" id="WMJY01000005">
    <property type="protein sequence ID" value="MTH28995.1"/>
    <property type="molecule type" value="Genomic_DNA"/>
</dbReference>
<organism evidence="2 3">
    <name type="scientific">Myroides pelagicus</name>
    <dbReference type="NCBI Taxonomy" id="270914"/>
    <lineage>
        <taxon>Bacteria</taxon>
        <taxon>Pseudomonadati</taxon>
        <taxon>Bacteroidota</taxon>
        <taxon>Flavobacteriia</taxon>
        <taxon>Flavobacteriales</taxon>
        <taxon>Flavobacteriaceae</taxon>
        <taxon>Myroides</taxon>
    </lineage>
</organism>
<dbReference type="PANTHER" id="PTHR37832">
    <property type="entry name" value="BLL2683 PROTEIN"/>
    <property type="match status" value="1"/>
</dbReference>
<dbReference type="Pfam" id="PF07876">
    <property type="entry name" value="Dabb"/>
    <property type="match status" value="1"/>
</dbReference>
<dbReference type="AlphaFoldDB" id="A0A7K1GJD5"/>
<dbReference type="SUPFAM" id="SSF54909">
    <property type="entry name" value="Dimeric alpha+beta barrel"/>
    <property type="match status" value="1"/>
</dbReference>
<dbReference type="SMART" id="SM00886">
    <property type="entry name" value="Dabb"/>
    <property type="match status" value="1"/>
</dbReference>
<dbReference type="InterPro" id="IPR011008">
    <property type="entry name" value="Dimeric_a/b-barrel"/>
</dbReference>